<dbReference type="AlphaFoldDB" id="A9WZC0"/>
<dbReference type="Proteomes" id="UP000008545">
    <property type="component" value="Chromosome II"/>
</dbReference>
<accession>A9WZC0</accession>
<gene>
    <name evidence="1" type="ordered locus">BSUIS_B0826</name>
</gene>
<dbReference type="NCBIfam" id="NF047746">
    <property type="entry name" value="SocB_toxin"/>
    <property type="match status" value="1"/>
</dbReference>
<dbReference type="EMBL" id="CP000912">
    <property type="protein sequence ID" value="ABY39786.1"/>
    <property type="molecule type" value="Genomic_DNA"/>
</dbReference>
<dbReference type="KEGG" id="bmt:BSUIS_B0826"/>
<sequence>MKMRRLPEIDLARIAPLATDQKRRALERFKLGHPTLTYKPVRALFADIFNVQLDMFTASCPADWSILKRLIRAKATSDNEFNANLLVAKGLHDFAQAKALRSRSHPFFPLSLSVGEKVEYWLPIVTALEGVPLVIFVDPRRSNGLTAEARRFVFSMMHEHIRLANLDFATARLGIVQFGDATDSQRPVKLSTDEDVELFDFDQLDQIVRETYDIWREINEARESEVRRKAAGGGHGPLFDGCPSAALQSPPNGLPHPIPIGLFCAFTAVPCALVAGECLKLRVGIAGDNVAGHTDDIINWNQPRL</sequence>
<evidence type="ECO:0000313" key="2">
    <source>
        <dbReference type="Proteomes" id="UP000008545"/>
    </source>
</evidence>
<dbReference type="InterPro" id="IPR059063">
    <property type="entry name" value="SocB"/>
</dbReference>
<reference evidence="1 2" key="1">
    <citation type="submission" date="2007-12" db="EMBL/GenBank/DDBJ databases">
        <title>Brucella suis ATCC 23445 whole genome shotgun sequencing project.</title>
        <authorList>
            <person name="Setubal J.C."/>
            <person name="Bowns C."/>
            <person name="Boyle S."/>
            <person name="Crasta O.R."/>
            <person name="Czar M.J."/>
            <person name="Dharmanolla C."/>
            <person name="Gillespie J.J."/>
            <person name="Kenyon R.W."/>
            <person name="Lu J."/>
            <person name="Mane S."/>
            <person name="Mohapatra S."/>
            <person name="Nagrani S."/>
            <person name="Purkayastha A."/>
            <person name="Rajasimha H.K."/>
            <person name="Shallom J.M."/>
            <person name="Shallom S."/>
            <person name="Shukla M."/>
            <person name="Snyder E.E."/>
            <person name="Sobral B.W."/>
            <person name="Wattam A.R."/>
            <person name="Will R."/>
            <person name="Williams K."/>
            <person name="Yoo H."/>
            <person name="Bruce D."/>
            <person name="Detter C."/>
            <person name="Munk C."/>
            <person name="Brettin T.S."/>
        </authorList>
    </citation>
    <scope>NUCLEOTIDE SEQUENCE [LARGE SCALE GENOMIC DNA]</scope>
    <source>
        <strain evidence="2">ATCC 23445 / NCTC 10510</strain>
    </source>
</reference>
<evidence type="ECO:0000313" key="1">
    <source>
        <dbReference type="EMBL" id="ABY39786.1"/>
    </source>
</evidence>
<dbReference type="HOGENOM" id="CLU_079290_0_0_5"/>
<proteinExistence type="predicted"/>
<protein>
    <submittedName>
        <fullName evidence="1">Uncharacterized protein</fullName>
    </submittedName>
</protein>
<dbReference type="Pfam" id="PF26318">
    <property type="entry name" value="SocB"/>
    <property type="match status" value="1"/>
</dbReference>
<organism evidence="1 2">
    <name type="scientific">Brucella suis (strain ATCC 23445 / NCTC 10510)</name>
    <dbReference type="NCBI Taxonomy" id="470137"/>
    <lineage>
        <taxon>Bacteria</taxon>
        <taxon>Pseudomonadati</taxon>
        <taxon>Pseudomonadota</taxon>
        <taxon>Alphaproteobacteria</taxon>
        <taxon>Hyphomicrobiales</taxon>
        <taxon>Brucellaceae</taxon>
        <taxon>Brucella/Ochrobactrum group</taxon>
        <taxon>Brucella</taxon>
    </lineage>
</organism>
<name>A9WZC0_BRUSI</name>